<sequence length="96" mass="10424">MKQATTAGTSRHKTKFSFNGHYQHTLDADGEIHGGPKSRAHPTLIYLHLIICSTKHSHARYRGTLLLDVAAHTNAPTPFSHGAIAVSINLPVPPTH</sequence>
<dbReference type="Proteomes" id="UP000054324">
    <property type="component" value="Unassembled WGS sequence"/>
</dbReference>
<dbReference type="EMBL" id="KL597296">
    <property type="protein sequence ID" value="KER19188.1"/>
    <property type="molecule type" value="Genomic_DNA"/>
</dbReference>
<dbReference type="RefSeq" id="XP_009177065.1">
    <property type="nucleotide sequence ID" value="XM_009178801.1"/>
</dbReference>
<dbReference type="AlphaFoldDB" id="A0A074YX28"/>
<dbReference type="CTD" id="20326123"/>
<evidence type="ECO:0000313" key="1">
    <source>
        <dbReference type="EMBL" id="KER19188.1"/>
    </source>
</evidence>
<keyword evidence="2" id="KW-1185">Reference proteome</keyword>
<dbReference type="GeneID" id="20326123"/>
<reference evidence="1 2" key="1">
    <citation type="submission" date="2013-11" db="EMBL/GenBank/DDBJ databases">
        <title>Opisthorchis viverrini - life in the bile duct.</title>
        <authorList>
            <person name="Young N.D."/>
            <person name="Nagarajan N."/>
            <person name="Lin S.J."/>
            <person name="Korhonen P.K."/>
            <person name="Jex A.R."/>
            <person name="Hall R.S."/>
            <person name="Safavi-Hemami H."/>
            <person name="Kaewkong W."/>
            <person name="Bertrand D."/>
            <person name="Gao S."/>
            <person name="Seet Q."/>
            <person name="Wongkham S."/>
            <person name="Teh B.T."/>
            <person name="Wongkham C."/>
            <person name="Intapan P.M."/>
            <person name="Maleewong W."/>
            <person name="Yang X."/>
            <person name="Hu M."/>
            <person name="Wang Z."/>
            <person name="Hofmann A."/>
            <person name="Sternberg P.W."/>
            <person name="Tan P."/>
            <person name="Wang J."/>
            <person name="Gasser R.B."/>
        </authorList>
    </citation>
    <scope>NUCLEOTIDE SEQUENCE [LARGE SCALE GENOMIC DNA]</scope>
</reference>
<protein>
    <submittedName>
        <fullName evidence="1">Uncharacterized protein</fullName>
    </submittedName>
</protein>
<proteinExistence type="predicted"/>
<accession>A0A074YX28</accession>
<dbReference type="KEGG" id="ovi:T265_11955"/>
<gene>
    <name evidence="1" type="ORF">T265_11955</name>
</gene>
<name>A0A074YX28_OPIVI</name>
<evidence type="ECO:0000313" key="2">
    <source>
        <dbReference type="Proteomes" id="UP000054324"/>
    </source>
</evidence>
<organism evidence="1 2">
    <name type="scientific">Opisthorchis viverrini</name>
    <name type="common">Southeast Asian liver fluke</name>
    <dbReference type="NCBI Taxonomy" id="6198"/>
    <lineage>
        <taxon>Eukaryota</taxon>
        <taxon>Metazoa</taxon>
        <taxon>Spiralia</taxon>
        <taxon>Lophotrochozoa</taxon>
        <taxon>Platyhelminthes</taxon>
        <taxon>Trematoda</taxon>
        <taxon>Digenea</taxon>
        <taxon>Opisthorchiida</taxon>
        <taxon>Opisthorchiata</taxon>
        <taxon>Opisthorchiidae</taxon>
        <taxon>Opisthorchis</taxon>
    </lineage>
</organism>